<name>A0A7J6QTC8_PEROL</name>
<organism evidence="8 9">
    <name type="scientific">Perkinsus olseni</name>
    <name type="common">Perkinsus atlanticus</name>
    <dbReference type="NCBI Taxonomy" id="32597"/>
    <lineage>
        <taxon>Eukaryota</taxon>
        <taxon>Sar</taxon>
        <taxon>Alveolata</taxon>
        <taxon>Perkinsozoa</taxon>
        <taxon>Perkinsea</taxon>
        <taxon>Perkinsida</taxon>
        <taxon>Perkinsidae</taxon>
        <taxon>Perkinsus</taxon>
    </lineage>
</organism>
<dbReference type="EC" id="4.6.1.16" evidence="2"/>
<feature type="region of interest" description="Disordered" evidence="6">
    <location>
        <begin position="155"/>
        <end position="184"/>
    </location>
</feature>
<dbReference type="GO" id="GO:0000213">
    <property type="term" value="F:tRNA-intron lyase activity"/>
    <property type="evidence" value="ECO:0007669"/>
    <property type="project" value="UniProtKB-EC"/>
</dbReference>
<dbReference type="PANTHER" id="PTHR13070">
    <property type="entry name" value="TRNA-SPLICING ENDONUCLEASE SUBUNIT SEN34-RELATED"/>
    <property type="match status" value="1"/>
</dbReference>
<keyword evidence="3" id="KW-0819">tRNA processing</keyword>
<comment type="catalytic activity">
    <reaction evidence="5">
        <text>pretRNA = a 3'-half-tRNA molecule with a 5'-OH end + a 5'-half-tRNA molecule with a 2',3'-cyclic phosphate end + an intron with a 2',3'-cyclic phosphate and a 5'-hydroxyl terminus.</text>
        <dbReference type="EC" id="4.6.1.16"/>
    </reaction>
</comment>
<reference evidence="8 9" key="1">
    <citation type="submission" date="2020-04" db="EMBL/GenBank/DDBJ databases">
        <title>Perkinsus olseni comparative genomics.</title>
        <authorList>
            <person name="Bogema D.R."/>
        </authorList>
    </citation>
    <scope>NUCLEOTIDE SEQUENCE [LARGE SCALE GENOMIC DNA]</scope>
    <source>
        <strain evidence="8">ATCC PRA-205</strain>
    </source>
</reference>
<sequence>MAEVPPLPLRPSVCHTVEGWRKLDDDRVMGAMVGTILSDAQQNSKLGLPMLHLDTTKAATGPLHRRDVVARHLAGRGLWVGVQPNYGCDLVVYLKDPSKCHSDWLVHVVEAGKGPTPRELVLWRRVAEGVRKACVVAVVEKDEVKGFWTIVRGDPRERPEDAEEEEDEDDVTTAAATSDGGLQL</sequence>
<comment type="similarity">
    <text evidence="1">Belongs to the tRNA-intron endonuclease family.</text>
</comment>
<dbReference type="GO" id="GO:0000379">
    <property type="term" value="P:tRNA-type intron splice site recognition and cleavage"/>
    <property type="evidence" value="ECO:0007669"/>
    <property type="project" value="TreeGrafter"/>
</dbReference>
<dbReference type="SUPFAM" id="SSF53032">
    <property type="entry name" value="tRNA-intron endonuclease catalytic domain-like"/>
    <property type="match status" value="1"/>
</dbReference>
<evidence type="ECO:0000256" key="5">
    <source>
        <dbReference type="ARBA" id="ARBA00034031"/>
    </source>
</evidence>
<keyword evidence="4" id="KW-0456">Lyase</keyword>
<dbReference type="InterPro" id="IPR011856">
    <property type="entry name" value="tRNA_endonuc-like_dom_sf"/>
</dbReference>
<dbReference type="InterPro" id="IPR036167">
    <property type="entry name" value="tRNA_intron_Endo_cat-like_sf"/>
</dbReference>
<gene>
    <name evidence="8" type="ORF">FOZ62_007822</name>
</gene>
<evidence type="ECO:0000259" key="7">
    <source>
        <dbReference type="Pfam" id="PF01974"/>
    </source>
</evidence>
<dbReference type="EMBL" id="JABANM010027289">
    <property type="protein sequence ID" value="KAF4711563.1"/>
    <property type="molecule type" value="Genomic_DNA"/>
</dbReference>
<dbReference type="CDD" id="cd22363">
    <property type="entry name" value="tRNA-intron_lyase_C"/>
    <property type="match status" value="1"/>
</dbReference>
<evidence type="ECO:0000256" key="2">
    <source>
        <dbReference type="ARBA" id="ARBA00012573"/>
    </source>
</evidence>
<proteinExistence type="inferred from homology"/>
<comment type="caution">
    <text evidence="8">The sequence shown here is derived from an EMBL/GenBank/DDBJ whole genome shotgun (WGS) entry which is preliminary data.</text>
</comment>
<dbReference type="Gene3D" id="3.40.1350.10">
    <property type="match status" value="1"/>
</dbReference>
<dbReference type="GO" id="GO:0005634">
    <property type="term" value="C:nucleus"/>
    <property type="evidence" value="ECO:0007669"/>
    <property type="project" value="UniProtKB-ARBA"/>
</dbReference>
<dbReference type="PANTHER" id="PTHR13070:SF0">
    <property type="entry name" value="TRNA-SPLICING ENDONUCLEASE SUBUNIT SEN34"/>
    <property type="match status" value="1"/>
</dbReference>
<evidence type="ECO:0000256" key="3">
    <source>
        <dbReference type="ARBA" id="ARBA00022694"/>
    </source>
</evidence>
<dbReference type="Pfam" id="PF01974">
    <property type="entry name" value="tRNA_int_endo"/>
    <property type="match status" value="1"/>
</dbReference>
<evidence type="ECO:0000313" key="9">
    <source>
        <dbReference type="Proteomes" id="UP000574390"/>
    </source>
</evidence>
<dbReference type="AlphaFoldDB" id="A0A7J6QTC8"/>
<dbReference type="GO" id="GO:0003676">
    <property type="term" value="F:nucleic acid binding"/>
    <property type="evidence" value="ECO:0007669"/>
    <property type="project" value="InterPro"/>
</dbReference>
<feature type="compositionally biased region" description="Acidic residues" evidence="6">
    <location>
        <begin position="160"/>
        <end position="171"/>
    </location>
</feature>
<evidence type="ECO:0000256" key="6">
    <source>
        <dbReference type="SAM" id="MobiDB-lite"/>
    </source>
</evidence>
<evidence type="ECO:0000256" key="1">
    <source>
        <dbReference type="ARBA" id="ARBA00008078"/>
    </source>
</evidence>
<feature type="domain" description="tRNA intron endonuclease catalytic" evidence="7">
    <location>
        <begin position="68"/>
        <end position="143"/>
    </location>
</feature>
<accession>A0A7J6QTC8</accession>
<evidence type="ECO:0000256" key="4">
    <source>
        <dbReference type="ARBA" id="ARBA00023239"/>
    </source>
</evidence>
<evidence type="ECO:0000313" key="8">
    <source>
        <dbReference type="EMBL" id="KAF4711563.1"/>
    </source>
</evidence>
<dbReference type="Proteomes" id="UP000574390">
    <property type="component" value="Unassembled WGS sequence"/>
</dbReference>
<protein>
    <recommendedName>
        <fullName evidence="2">tRNA-intron lyase</fullName>
        <ecNumber evidence="2">4.6.1.16</ecNumber>
    </recommendedName>
</protein>
<dbReference type="InterPro" id="IPR006677">
    <property type="entry name" value="tRNA_intron_Endonuc_cat-like"/>
</dbReference>